<dbReference type="RefSeq" id="WP_118097424.1">
    <property type="nucleotide sequence ID" value="NZ_QRVL01000006.1"/>
</dbReference>
<comment type="caution">
    <text evidence="1">The sequence shown here is derived from an EMBL/GenBank/DDBJ whole genome shotgun (WGS) entry which is preliminary data.</text>
</comment>
<dbReference type="InterPro" id="IPR006626">
    <property type="entry name" value="PbH1"/>
</dbReference>
<evidence type="ECO:0000313" key="2">
    <source>
        <dbReference type="Proteomes" id="UP000266172"/>
    </source>
</evidence>
<dbReference type="InterPro" id="IPR012334">
    <property type="entry name" value="Pectin_lyas_fold"/>
</dbReference>
<reference evidence="1 2" key="1">
    <citation type="submission" date="2018-08" db="EMBL/GenBank/DDBJ databases">
        <title>A genome reference for cultivated species of the human gut microbiota.</title>
        <authorList>
            <person name="Zou Y."/>
            <person name="Xue W."/>
            <person name="Luo G."/>
        </authorList>
    </citation>
    <scope>NUCLEOTIDE SEQUENCE [LARGE SCALE GENOMIC DNA]</scope>
    <source>
        <strain evidence="1 2">AF22-12AC</strain>
    </source>
</reference>
<dbReference type="Gene3D" id="2.160.20.10">
    <property type="entry name" value="Single-stranded right-handed beta-helix, Pectin lyase-like"/>
    <property type="match status" value="1"/>
</dbReference>
<dbReference type="Proteomes" id="UP000266172">
    <property type="component" value="Unassembled WGS sequence"/>
</dbReference>
<name>A0A395VBI1_9FIRM</name>
<dbReference type="InterPro" id="IPR011050">
    <property type="entry name" value="Pectin_lyase_fold/virulence"/>
</dbReference>
<dbReference type="AlphaFoldDB" id="A0A395VBI1"/>
<gene>
    <name evidence="1" type="ORF">DWX93_09450</name>
</gene>
<proteinExistence type="predicted"/>
<evidence type="ECO:0000313" key="1">
    <source>
        <dbReference type="EMBL" id="RGS40634.1"/>
    </source>
</evidence>
<protein>
    <submittedName>
        <fullName evidence="1">Polyhydroxyalkanoate depolymerase</fullName>
    </submittedName>
</protein>
<accession>A0A395VBI1</accession>
<sequence length="433" mass="48083">MTGSYRTYYVNQKTGRDSNDGLTMDSPFASLFQVNRLKLYPGDKVLLARDSIFTDQFLQMKDSGTREHPIEIGSYSPEEEEEGKNPLIAAGGQGIWYQDYGTTLDSPAHVYQGYVSSAVLLYDVEHVVIHDIEISNQAVEILGEDYSAPHKMNRTGVAVVAKDKGVRSGITLRNLSIHDVNGNVYDKHMNNGGIYMTALKPADEKATGVARFKDITVEGCFVYKTSRWGIAVGYTYAHDKFQGAELPEDTFLKYGHENMVIRDNYVKAAGGDGITAMYALRPLVEHNTADSVACEINDRIYCRPENRAGKVAAGIWPWKCKDALFRCNEVADTRLNQDGMAYDADSGDGTIYEYNYSRQNEGGCIMFCQSEAIHNSFCHNVSYDDLGGTVSPSENPDALLAHNTFYVREGVPFVRNKMGGGTYTEEDNTIIPL</sequence>
<organism evidence="1 2">
    <name type="scientific">Roseburia hominis</name>
    <dbReference type="NCBI Taxonomy" id="301301"/>
    <lineage>
        <taxon>Bacteria</taxon>
        <taxon>Bacillati</taxon>
        <taxon>Bacillota</taxon>
        <taxon>Clostridia</taxon>
        <taxon>Lachnospirales</taxon>
        <taxon>Lachnospiraceae</taxon>
        <taxon>Roseburia</taxon>
    </lineage>
</organism>
<dbReference type="EMBL" id="QRVL01000006">
    <property type="protein sequence ID" value="RGS40634.1"/>
    <property type="molecule type" value="Genomic_DNA"/>
</dbReference>
<dbReference type="SMART" id="SM00710">
    <property type="entry name" value="PbH1"/>
    <property type="match status" value="4"/>
</dbReference>
<dbReference type="SUPFAM" id="SSF51126">
    <property type="entry name" value="Pectin lyase-like"/>
    <property type="match status" value="1"/>
</dbReference>